<dbReference type="EC" id="5.4.2.12" evidence="7"/>
<keyword evidence="5" id="KW-0324">Glycolysis</keyword>
<dbReference type="InterPro" id="IPR017850">
    <property type="entry name" value="Alkaline_phosphatase_core_sf"/>
</dbReference>
<dbReference type="GO" id="GO:0006096">
    <property type="term" value="P:glycolytic process"/>
    <property type="evidence" value="ECO:0007669"/>
    <property type="project" value="UniProtKB-KW"/>
</dbReference>
<comment type="pathway">
    <text evidence="3">Carbohydrate degradation.</text>
</comment>
<comment type="similarity">
    <text evidence="4">Belongs to the BPG-independent phosphoglycerate mutase family. A-PGAM subfamily.</text>
</comment>
<protein>
    <submittedName>
        <fullName evidence="7">2,3-bisphosphoglycerate-independent phosphoglycerate mutase</fullName>
        <ecNumber evidence="7">5.4.2.12</ecNumber>
    </submittedName>
</protein>
<comment type="caution">
    <text evidence="7">The sequence shown here is derived from an EMBL/GenBank/DDBJ whole genome shotgun (WGS) entry which is preliminary data.</text>
</comment>
<evidence type="ECO:0000256" key="1">
    <source>
        <dbReference type="ARBA" id="ARBA00000370"/>
    </source>
</evidence>
<evidence type="ECO:0000259" key="6">
    <source>
        <dbReference type="Pfam" id="PF01676"/>
    </source>
</evidence>
<dbReference type="PIRSF" id="PIRSF006392">
    <property type="entry name" value="IPGAM_arch"/>
    <property type="match status" value="1"/>
</dbReference>
<accession>A0A3A4NY74</accession>
<dbReference type="SUPFAM" id="SSF53649">
    <property type="entry name" value="Alkaline phosphatase-like"/>
    <property type="match status" value="1"/>
</dbReference>
<dbReference type="Pfam" id="PF01676">
    <property type="entry name" value="Metalloenzyme"/>
    <property type="match status" value="1"/>
</dbReference>
<evidence type="ECO:0000313" key="7">
    <source>
        <dbReference type="EMBL" id="RJP23912.1"/>
    </source>
</evidence>
<organism evidence="7 8">
    <name type="scientific">Abyssobacteria bacterium (strain SURF_5)</name>
    <dbReference type="NCBI Taxonomy" id="2093360"/>
    <lineage>
        <taxon>Bacteria</taxon>
        <taxon>Pseudomonadati</taxon>
        <taxon>Candidatus Hydrogenedentota</taxon>
        <taxon>Candidatus Abyssobacteria</taxon>
    </lineage>
</organism>
<dbReference type="PANTHER" id="PTHR31209:SF0">
    <property type="entry name" value="METALLOENZYME DOMAIN-CONTAINING PROTEIN"/>
    <property type="match status" value="1"/>
</dbReference>
<dbReference type="AlphaFoldDB" id="A0A3A4NY74"/>
<dbReference type="InterPro" id="IPR006124">
    <property type="entry name" value="Metalloenzyme"/>
</dbReference>
<dbReference type="NCBIfam" id="TIGR00306">
    <property type="entry name" value="apgM"/>
    <property type="match status" value="1"/>
</dbReference>
<dbReference type="Pfam" id="PF10143">
    <property type="entry name" value="PhosphMutase"/>
    <property type="match status" value="1"/>
</dbReference>
<dbReference type="PANTHER" id="PTHR31209">
    <property type="entry name" value="COFACTOR-INDEPENDENT PHOSPHOGLYCERATE MUTASE"/>
    <property type="match status" value="1"/>
</dbReference>
<dbReference type="Gene3D" id="3.30.70.2130">
    <property type="entry name" value="Metalloenzyme domain"/>
    <property type="match status" value="1"/>
</dbReference>
<comment type="function">
    <text evidence="2">Catalyzes the interconversion of 2-phosphoglycerate and 3-phosphoglycerate.</text>
</comment>
<dbReference type="CDD" id="cd16011">
    <property type="entry name" value="iPGM_like"/>
    <property type="match status" value="1"/>
</dbReference>
<reference evidence="7 8" key="1">
    <citation type="journal article" date="2017" name="ISME J.">
        <title>Energy and carbon metabolisms in a deep terrestrial subsurface fluid microbial community.</title>
        <authorList>
            <person name="Momper L."/>
            <person name="Jungbluth S.P."/>
            <person name="Lee M.D."/>
            <person name="Amend J.P."/>
        </authorList>
    </citation>
    <scope>NUCLEOTIDE SEQUENCE [LARGE SCALE GENOMIC DNA]</scope>
    <source>
        <strain evidence="7">SURF_5</strain>
    </source>
</reference>
<keyword evidence="7" id="KW-0413">Isomerase</keyword>
<evidence type="ECO:0000256" key="5">
    <source>
        <dbReference type="ARBA" id="ARBA00023152"/>
    </source>
</evidence>
<dbReference type="InterPro" id="IPR042253">
    <property type="entry name" value="Pglycerate_mutase_ApgM_sf"/>
</dbReference>
<name>A0A3A4NY74_ABYX5</name>
<comment type="catalytic activity">
    <reaction evidence="1">
        <text>(2R)-2-phosphoglycerate = (2R)-3-phosphoglycerate</text>
        <dbReference type="Rhea" id="RHEA:15901"/>
        <dbReference type="ChEBI" id="CHEBI:58272"/>
        <dbReference type="ChEBI" id="CHEBI:58289"/>
        <dbReference type="EC" id="5.4.2.12"/>
    </reaction>
</comment>
<dbReference type="InterPro" id="IPR004456">
    <property type="entry name" value="Pglycerate_mutase_ApgM"/>
</dbReference>
<feature type="domain" description="Metalloenzyme" evidence="6">
    <location>
        <begin position="2"/>
        <end position="417"/>
    </location>
</feature>
<sequence>MKKILYIVLDGLGDRPTPSLGDRTPLEAAETPEMDRLARRGENGVMYTVAPGIAPESDIAVISILGYDAHKYYTGRGPLESHAVGLKVNTGDLAYRVNFATMGEARKIRDRRVGRNLSTVEADELCREVNAKVKLTSVPGAEFEFKNTIEHRGVLVIRYEQKLSAMVTNTDPAYGREGLLGVALEKFEDVVQVCRPMDEAKDREAAERSARLTNEFVEKSRQVLEEAAVNKERRAKGKLPANLILTRDAGDRLPEMPPISERFGVQFGCFQEMPVEKGIAMLTGMDIVALPQPSGDPRKDYPFIARKAIEELPKYGGLYIHIKGPDLPGHDGDAQAKKEIIEAIDKYFLANLIPSLDLSAVVITLTADHSTPTILKAHSADPVPLLIVDASLTSDGIKAYTEAECAKGRLGAIKGIELLPKLVALARRG</sequence>
<dbReference type="Proteomes" id="UP000265882">
    <property type="component" value="Unassembled WGS sequence"/>
</dbReference>
<evidence type="ECO:0000313" key="8">
    <source>
        <dbReference type="Proteomes" id="UP000265882"/>
    </source>
</evidence>
<dbReference type="GO" id="GO:0004619">
    <property type="term" value="F:phosphoglycerate mutase activity"/>
    <property type="evidence" value="ECO:0007669"/>
    <property type="project" value="UniProtKB-EC"/>
</dbReference>
<dbReference type="EMBL" id="QZKU01000042">
    <property type="protein sequence ID" value="RJP23912.1"/>
    <property type="molecule type" value="Genomic_DNA"/>
</dbReference>
<dbReference type="Gene3D" id="3.40.720.10">
    <property type="entry name" value="Alkaline Phosphatase, subunit A"/>
    <property type="match status" value="1"/>
</dbReference>
<evidence type="ECO:0000256" key="2">
    <source>
        <dbReference type="ARBA" id="ARBA00002315"/>
    </source>
</evidence>
<gene>
    <name evidence="7" type="primary">apgM</name>
    <name evidence="7" type="ORF">C4520_05575</name>
</gene>
<evidence type="ECO:0000256" key="4">
    <source>
        <dbReference type="ARBA" id="ARBA00005524"/>
    </source>
</evidence>
<proteinExistence type="inferred from homology"/>
<evidence type="ECO:0000256" key="3">
    <source>
        <dbReference type="ARBA" id="ARBA00004921"/>
    </source>
</evidence>
<dbReference type="GO" id="GO:0046872">
    <property type="term" value="F:metal ion binding"/>
    <property type="evidence" value="ECO:0007669"/>
    <property type="project" value="InterPro"/>
</dbReference>